<dbReference type="OrthoDB" id="886161at2"/>
<evidence type="ECO:0000313" key="1">
    <source>
        <dbReference type="EMBL" id="TVT39659.1"/>
    </source>
</evidence>
<dbReference type="InterPro" id="IPR021254">
    <property type="entry name" value="DUF2806"/>
</dbReference>
<dbReference type="Proteomes" id="UP000317624">
    <property type="component" value="Unassembled WGS sequence"/>
</dbReference>
<proteinExistence type="predicted"/>
<sequence>MPDESSKPFINISDLAGIKEALTKLIETVSFGGGRVADGINRLANAYLLASRDTQNEVNNIRQVEGAKNQMLAERMQLLTAISTGSPQQLKSLDVTGVEVSAHFELAPIDTAKLQERANSRAAYQNALHQLNIDGTVAAAAAVLLEEPDVTTEPVDQDWINRFFESAKLVSTEEMQVLWGHILAGEVKQPGSYSLRTLEVLRNLTQREAHVFRTAASFTISTNGKYSIGITRYGHHDMPSAAYGLPYSAVLELIDCGLVAQNDYNIGLHTGKPDALQDYFQIGNRVLVMSSEVPVSTYYTVHDYTKAGHELYSLVAGEAELSISFLVDFTKPMRDEGISGVV</sequence>
<name>A0A558BT46_9BACT</name>
<dbReference type="Pfam" id="PF10987">
    <property type="entry name" value="DUF2806"/>
    <property type="match status" value="1"/>
</dbReference>
<dbReference type="RefSeq" id="WP_144850743.1">
    <property type="nucleotide sequence ID" value="NZ_VMRJ01000004.1"/>
</dbReference>
<gene>
    <name evidence="1" type="ORF">FNT36_18635</name>
</gene>
<reference evidence="1 2" key="1">
    <citation type="submission" date="2019-07" db="EMBL/GenBank/DDBJ databases">
        <title>Hymenobacter sp. straun FUR1 Genome sequencing and assembly.</title>
        <authorList>
            <person name="Chhetri G."/>
        </authorList>
    </citation>
    <scope>NUCLEOTIDE SEQUENCE [LARGE SCALE GENOMIC DNA]</scope>
    <source>
        <strain evidence="1 2">Fur1</strain>
    </source>
</reference>
<dbReference type="AlphaFoldDB" id="A0A558BT46"/>
<evidence type="ECO:0000313" key="2">
    <source>
        <dbReference type="Proteomes" id="UP000317624"/>
    </source>
</evidence>
<comment type="caution">
    <text evidence="1">The sequence shown here is derived from an EMBL/GenBank/DDBJ whole genome shotgun (WGS) entry which is preliminary data.</text>
</comment>
<protein>
    <submittedName>
        <fullName evidence="1">DUF2806 domain-containing protein</fullName>
    </submittedName>
</protein>
<accession>A0A558BT46</accession>
<keyword evidence="2" id="KW-1185">Reference proteome</keyword>
<dbReference type="EMBL" id="VMRJ01000004">
    <property type="protein sequence ID" value="TVT39659.1"/>
    <property type="molecule type" value="Genomic_DNA"/>
</dbReference>
<organism evidence="1 2">
    <name type="scientific">Hymenobacter setariae</name>
    <dbReference type="NCBI Taxonomy" id="2594794"/>
    <lineage>
        <taxon>Bacteria</taxon>
        <taxon>Pseudomonadati</taxon>
        <taxon>Bacteroidota</taxon>
        <taxon>Cytophagia</taxon>
        <taxon>Cytophagales</taxon>
        <taxon>Hymenobacteraceae</taxon>
        <taxon>Hymenobacter</taxon>
    </lineage>
</organism>